<keyword evidence="5" id="KW-0472">Membrane</keyword>
<evidence type="ECO:0000256" key="3">
    <source>
        <dbReference type="ARBA" id="ARBA00022771"/>
    </source>
</evidence>
<dbReference type="GO" id="GO:0035542">
    <property type="term" value="P:regulation of SNARE complex assembly"/>
    <property type="evidence" value="ECO:0007669"/>
    <property type="project" value="EnsemblFungi"/>
</dbReference>
<dbReference type="GO" id="GO:0035091">
    <property type="term" value="F:phosphatidylinositol binding"/>
    <property type="evidence" value="ECO:0007669"/>
    <property type="project" value="EnsemblFungi"/>
</dbReference>
<keyword evidence="4" id="KW-0862">Zinc</keyword>
<dbReference type="SUPFAM" id="SSF50978">
    <property type="entry name" value="WD40 repeat-like"/>
    <property type="match status" value="1"/>
</dbReference>
<evidence type="ECO:0000313" key="11">
    <source>
        <dbReference type="Proteomes" id="UP000054304"/>
    </source>
</evidence>
<evidence type="ECO:0000256" key="7">
    <source>
        <dbReference type="PROSITE-ProRule" id="PRU01006"/>
    </source>
</evidence>
<dbReference type="GO" id="GO:0033263">
    <property type="term" value="C:CORVET complex"/>
    <property type="evidence" value="ECO:0007669"/>
    <property type="project" value="EnsemblFungi"/>
</dbReference>
<dbReference type="GO" id="GO:0032889">
    <property type="term" value="P:regulation of vacuole fusion, non-autophagic"/>
    <property type="evidence" value="ECO:0007669"/>
    <property type="project" value="EnsemblFungi"/>
</dbReference>
<dbReference type="GO" id="GO:0030897">
    <property type="term" value="C:HOPS complex"/>
    <property type="evidence" value="ECO:0007669"/>
    <property type="project" value="EnsemblFungi"/>
</dbReference>
<dbReference type="PROSITE" id="PS50236">
    <property type="entry name" value="CHCR"/>
    <property type="match status" value="1"/>
</dbReference>
<dbReference type="InterPro" id="IPR058919">
    <property type="entry name" value="Pep3/Vps18_RING_C"/>
</dbReference>
<evidence type="ECO:0000256" key="2">
    <source>
        <dbReference type="ARBA" id="ARBA00022723"/>
    </source>
</evidence>
<dbReference type="OrthoDB" id="1845386at2759"/>
<dbReference type="EMBL" id="LN736362">
    <property type="protein sequence ID" value="CEP61392.1"/>
    <property type="molecule type" value="Genomic_DNA"/>
</dbReference>
<name>A0A0C7MND8_9SACH</name>
<dbReference type="Gene3D" id="3.30.40.10">
    <property type="entry name" value="Zinc/RING finger domain, C3HC4 (zinc finger)"/>
    <property type="match status" value="1"/>
</dbReference>
<evidence type="ECO:0000259" key="8">
    <source>
        <dbReference type="Pfam" id="PF05131"/>
    </source>
</evidence>
<keyword evidence="11" id="KW-1185">Reference proteome</keyword>
<dbReference type="GO" id="GO:0030674">
    <property type="term" value="F:protein-macromolecule adaptor activity"/>
    <property type="evidence" value="ECO:0007669"/>
    <property type="project" value="EnsemblFungi"/>
</dbReference>
<feature type="domain" description="Pep3/Vps18 RING C-terminal" evidence="9">
    <location>
        <begin position="807"/>
        <end position="892"/>
    </location>
</feature>
<dbReference type="GO" id="GO:0006886">
    <property type="term" value="P:intracellular protein transport"/>
    <property type="evidence" value="ECO:0007669"/>
    <property type="project" value="UniProtKB-UniRule"/>
</dbReference>
<sequence length="910" mass="104093">MKAIVEHVQLQFIPEIDSNVASLCVEQNVMCFALKSGYLFVIDLATPSKVTKFRFPLLAAPQEKVLKVWMDSRASMLFLKTNFAKYYSLPRAVLGTDNSDGIVHLKRLSKKSTDILAVAWVGEKHILCGTSDGNVYWVDLEHENAISRVFKSKTPIDGIIYKKGQAALLSSRDKIWFWSKANDPLKTFTGDIAPETEEFEQLDTATGKRLTLHNDTFAWIGGPGVIFGSVKKSNDVLSSATVLLAAELPASTHKIKDIFLSKFHILILRGNEMTIVNRLNNAVVGQKTIWTNGPEKILEFTADYSQEPPTFWCHSISNIYEIIIQDEAEGIWKVLSDQKRFDEALQLDNLNLEEKNQLYLRKADHLFALGNLEKAAESYGKCSIVGTGEVALKFMKIPTAMNALQTYLLTKLDVAKTKPNNEVQLILVTNWIVWNFVQMLNSIDESISSEQNAQNLEPLHNGKNDLKSTFATFLEQNVSVLDKETIYQIMSHQNRKMEVLMFARLIKDYKYVLSYWIRSKNWYESLKVLMTTQDLECIYKYATTLITNSPDATVNAWMHVPTINPSELVNPLLTYYARYQKLTPQMSSLHTNTNYALKYLMWCFKKQEYQSSLEPVVYNAALYMMIASHDAKNREDEIIAFIENNMGHFDNDFVLRLSNKFSRNRVSVYLYSQLKQYEEAVTLAVGKGLLDDAKLVVASLEVDSNFRLRRKLWLTIAKFMMCDQTDIKSTIKSILRDANDTLTIKDLLPLFNEITTVANVKDELIRNLEEHNAAMIHVTQEIKESIKIKKEIVEDIELLKTRYQALEPGASCDVCRKVLQTRKFYVFPCGHSFHTDCLMKEILQSSDYALRNKIEVFQRATMKNRVKDLVALEELDKLLSTKCCFCSDIKINSIDEPLAVNEIEQEAWNI</sequence>
<dbReference type="GO" id="GO:0005829">
    <property type="term" value="C:cytosol"/>
    <property type="evidence" value="ECO:0007669"/>
    <property type="project" value="GOC"/>
</dbReference>
<dbReference type="Pfam" id="PF26148">
    <property type="entry name" value="VPS18_RING_C"/>
    <property type="match status" value="1"/>
</dbReference>
<feature type="repeat" description="CHCR" evidence="7">
    <location>
        <begin position="570"/>
        <end position="729"/>
    </location>
</feature>
<comment type="similarity">
    <text evidence="1">Belongs to the VPS18 family.</text>
</comment>
<dbReference type="PANTHER" id="PTHR23323">
    <property type="entry name" value="VACUOLAR PROTEIN SORTING-ASSOCIATED PROTEIN"/>
    <property type="match status" value="1"/>
</dbReference>
<dbReference type="Pfam" id="PF05131">
    <property type="entry name" value="Pep3_Vps18"/>
    <property type="match status" value="1"/>
</dbReference>
<dbReference type="InterPro" id="IPR000547">
    <property type="entry name" value="Clathrin_H-chain/VPS_repeat"/>
</dbReference>
<dbReference type="SUPFAM" id="SSF57850">
    <property type="entry name" value="RING/U-box"/>
    <property type="match status" value="1"/>
</dbReference>
<dbReference type="InterPro" id="IPR007810">
    <property type="entry name" value="Pep3/Vps18_beta-prop"/>
</dbReference>
<dbReference type="GO" id="GO:0045324">
    <property type="term" value="P:late endosome to vacuole transport"/>
    <property type="evidence" value="ECO:0007669"/>
    <property type="project" value="EnsemblFungi"/>
</dbReference>
<accession>A0A0C7MND8</accession>
<dbReference type="HOGENOM" id="CLU_003488_0_0_1"/>
<gene>
    <name evidence="10" type="ORF">LALA0_S03e01838g</name>
</gene>
<evidence type="ECO:0000313" key="10">
    <source>
        <dbReference type="EMBL" id="CEP61392.1"/>
    </source>
</evidence>
<reference evidence="10 11" key="1">
    <citation type="submission" date="2014-12" db="EMBL/GenBank/DDBJ databases">
        <authorList>
            <person name="Neuveglise Cecile"/>
        </authorList>
    </citation>
    <scope>NUCLEOTIDE SEQUENCE [LARGE SCALE GENOMIC DNA]</scope>
    <source>
        <strain evidence="10 11">CBS 12615</strain>
    </source>
</reference>
<dbReference type="PANTHER" id="PTHR23323:SF26">
    <property type="entry name" value="VACUOLAR PROTEIN SORTING-ASSOCIATED PROTEIN 18 HOMOLOG"/>
    <property type="match status" value="1"/>
</dbReference>
<dbReference type="RefSeq" id="XP_022627626.1">
    <property type="nucleotide sequence ID" value="XM_022773120.1"/>
</dbReference>
<evidence type="ECO:0000256" key="4">
    <source>
        <dbReference type="ARBA" id="ARBA00022833"/>
    </source>
</evidence>
<protein>
    <submittedName>
        <fullName evidence="10">LALA0S03e01838g1_1</fullName>
    </submittedName>
</protein>
<proteinExistence type="inferred from homology"/>
<dbReference type="GO" id="GO:0007032">
    <property type="term" value="P:endosome organization"/>
    <property type="evidence" value="ECO:0007669"/>
    <property type="project" value="TreeGrafter"/>
</dbReference>
<evidence type="ECO:0000259" key="9">
    <source>
        <dbReference type="Pfam" id="PF26148"/>
    </source>
</evidence>
<dbReference type="GO" id="GO:0006895">
    <property type="term" value="P:Golgi to endosome transport"/>
    <property type="evidence" value="ECO:0007669"/>
    <property type="project" value="EnsemblFungi"/>
</dbReference>
<dbReference type="CDD" id="cd16462">
    <property type="entry name" value="RING-H2_Pep3p-like"/>
    <property type="match status" value="1"/>
</dbReference>
<dbReference type="GeneID" id="34684815"/>
<evidence type="ECO:0000256" key="5">
    <source>
        <dbReference type="ARBA" id="ARBA00023136"/>
    </source>
</evidence>
<dbReference type="InterPro" id="IPR013083">
    <property type="entry name" value="Znf_RING/FYVE/PHD"/>
</dbReference>
<organism evidence="10 11">
    <name type="scientific">Lachancea lanzarotensis</name>
    <dbReference type="NCBI Taxonomy" id="1245769"/>
    <lineage>
        <taxon>Eukaryota</taxon>
        <taxon>Fungi</taxon>
        <taxon>Dikarya</taxon>
        <taxon>Ascomycota</taxon>
        <taxon>Saccharomycotina</taxon>
        <taxon>Saccharomycetes</taxon>
        <taxon>Saccharomycetales</taxon>
        <taxon>Saccharomycetaceae</taxon>
        <taxon>Lachancea</taxon>
    </lineage>
</organism>
<comment type="subcellular location">
    <subcellularLocation>
        <location evidence="6">Endomembrane system</location>
        <topology evidence="6">Peripheral membrane protein</topology>
        <orientation evidence="6">Cytoplasmic side</orientation>
    </subcellularLocation>
</comment>
<dbReference type="InterPro" id="IPR036322">
    <property type="entry name" value="WD40_repeat_dom_sf"/>
</dbReference>
<keyword evidence="2" id="KW-0479">Metal-binding</keyword>
<dbReference type="Proteomes" id="UP000054304">
    <property type="component" value="Unassembled WGS sequence"/>
</dbReference>
<dbReference type="GO" id="GO:0000329">
    <property type="term" value="C:fungal-type vacuole membrane"/>
    <property type="evidence" value="ECO:0007669"/>
    <property type="project" value="EnsemblFungi"/>
</dbReference>
<dbReference type="GO" id="GO:0099022">
    <property type="term" value="P:vesicle tethering"/>
    <property type="evidence" value="ECO:0007669"/>
    <property type="project" value="EnsemblFungi"/>
</dbReference>
<dbReference type="GO" id="GO:0006904">
    <property type="term" value="P:vesicle docking involved in exocytosis"/>
    <property type="evidence" value="ECO:0007669"/>
    <property type="project" value="EnsemblFungi"/>
</dbReference>
<dbReference type="GO" id="GO:0042144">
    <property type="term" value="P:vacuole fusion, non-autophagic"/>
    <property type="evidence" value="ECO:0007669"/>
    <property type="project" value="EnsemblFungi"/>
</dbReference>
<dbReference type="GO" id="GO:0031901">
    <property type="term" value="C:early endosome membrane"/>
    <property type="evidence" value="ECO:0007669"/>
    <property type="project" value="EnsemblFungi"/>
</dbReference>
<dbReference type="AlphaFoldDB" id="A0A0C7MND8"/>
<evidence type="ECO:0000256" key="1">
    <source>
        <dbReference type="ARBA" id="ARBA00010454"/>
    </source>
</evidence>
<keyword evidence="3" id="KW-0863">Zinc-finger</keyword>
<dbReference type="STRING" id="1245769.A0A0C7MND8"/>
<feature type="domain" description="Pep3/Vps18 beta-propeller" evidence="8">
    <location>
        <begin position="4"/>
        <end position="324"/>
    </location>
</feature>
<evidence type="ECO:0000256" key="6">
    <source>
        <dbReference type="ARBA" id="ARBA00029433"/>
    </source>
</evidence>
<dbReference type="GO" id="GO:0008270">
    <property type="term" value="F:zinc ion binding"/>
    <property type="evidence" value="ECO:0007669"/>
    <property type="project" value="UniProtKB-KW"/>
</dbReference>